<evidence type="ECO:0000313" key="2">
    <source>
        <dbReference type="EMBL" id="TCT06421.1"/>
    </source>
</evidence>
<proteinExistence type="predicted"/>
<evidence type="ECO:0000256" key="1">
    <source>
        <dbReference type="SAM" id="SignalP"/>
    </source>
</evidence>
<protein>
    <submittedName>
        <fullName evidence="2">Uncharacterized protein</fullName>
    </submittedName>
</protein>
<gene>
    <name evidence="2" type="ORF">EDC22_1113</name>
</gene>
<name>A0A4R3M052_9HYPH</name>
<sequence>MKTVIRAAIILALTVAPAMAFQCPADIAKINQALQTTSLSDAEKAQVIALRDQGQALHDAGQHQQSVDTLAQAKQMLGIE</sequence>
<dbReference type="EMBL" id="SMAK01000011">
    <property type="protein sequence ID" value="TCT06421.1"/>
    <property type="molecule type" value="Genomic_DNA"/>
</dbReference>
<feature type="signal peptide" evidence="1">
    <location>
        <begin position="1"/>
        <end position="20"/>
    </location>
</feature>
<reference evidence="2 3" key="1">
    <citation type="submission" date="2019-03" db="EMBL/GenBank/DDBJ databases">
        <title>Genomic Encyclopedia of Type Strains, Phase IV (KMG-IV): sequencing the most valuable type-strain genomes for metagenomic binning, comparative biology and taxonomic classification.</title>
        <authorList>
            <person name="Goeker M."/>
        </authorList>
    </citation>
    <scope>NUCLEOTIDE SEQUENCE [LARGE SCALE GENOMIC DNA]</scope>
    <source>
        <strain evidence="2 3">DSM 19345</strain>
    </source>
</reference>
<dbReference type="RefSeq" id="WP_132807497.1">
    <property type="nucleotide sequence ID" value="NZ_SMAK01000011.1"/>
</dbReference>
<organism evidence="2 3">
    <name type="scientific">Tepidamorphus gemmatus</name>
    <dbReference type="NCBI Taxonomy" id="747076"/>
    <lineage>
        <taxon>Bacteria</taxon>
        <taxon>Pseudomonadati</taxon>
        <taxon>Pseudomonadota</taxon>
        <taxon>Alphaproteobacteria</taxon>
        <taxon>Hyphomicrobiales</taxon>
        <taxon>Tepidamorphaceae</taxon>
        <taxon>Tepidamorphus</taxon>
    </lineage>
</organism>
<dbReference type="Proteomes" id="UP000295678">
    <property type="component" value="Unassembled WGS sequence"/>
</dbReference>
<comment type="caution">
    <text evidence="2">The sequence shown here is derived from an EMBL/GenBank/DDBJ whole genome shotgun (WGS) entry which is preliminary data.</text>
</comment>
<keyword evidence="3" id="KW-1185">Reference proteome</keyword>
<accession>A0A4R3M052</accession>
<keyword evidence="1" id="KW-0732">Signal</keyword>
<feature type="chain" id="PRO_5020326709" evidence="1">
    <location>
        <begin position="21"/>
        <end position="80"/>
    </location>
</feature>
<dbReference type="OrthoDB" id="8480939at2"/>
<dbReference type="AlphaFoldDB" id="A0A4R3M052"/>
<evidence type="ECO:0000313" key="3">
    <source>
        <dbReference type="Proteomes" id="UP000295678"/>
    </source>
</evidence>